<proteinExistence type="predicted"/>
<gene>
    <name evidence="1" type="ORF">LCGC14_0703060</name>
</gene>
<evidence type="ECO:0008006" key="2">
    <source>
        <dbReference type="Google" id="ProtNLM"/>
    </source>
</evidence>
<evidence type="ECO:0000313" key="1">
    <source>
        <dbReference type="EMBL" id="KKN43453.1"/>
    </source>
</evidence>
<dbReference type="EMBL" id="LAZR01001510">
    <property type="protein sequence ID" value="KKN43453.1"/>
    <property type="molecule type" value="Genomic_DNA"/>
</dbReference>
<reference evidence="1" key="1">
    <citation type="journal article" date="2015" name="Nature">
        <title>Complex archaea that bridge the gap between prokaryotes and eukaryotes.</title>
        <authorList>
            <person name="Spang A."/>
            <person name="Saw J.H."/>
            <person name="Jorgensen S.L."/>
            <person name="Zaremba-Niedzwiedzka K."/>
            <person name="Martijn J."/>
            <person name="Lind A.E."/>
            <person name="van Eijk R."/>
            <person name="Schleper C."/>
            <person name="Guy L."/>
            <person name="Ettema T.J."/>
        </authorList>
    </citation>
    <scope>NUCLEOTIDE SEQUENCE</scope>
</reference>
<name>A0A0F9TPZ2_9ZZZZ</name>
<dbReference type="AlphaFoldDB" id="A0A0F9TPZ2"/>
<comment type="caution">
    <text evidence="1">The sequence shown here is derived from an EMBL/GenBank/DDBJ whole genome shotgun (WGS) entry which is preliminary data.</text>
</comment>
<organism evidence="1">
    <name type="scientific">marine sediment metagenome</name>
    <dbReference type="NCBI Taxonomy" id="412755"/>
    <lineage>
        <taxon>unclassified sequences</taxon>
        <taxon>metagenomes</taxon>
        <taxon>ecological metagenomes</taxon>
    </lineage>
</organism>
<protein>
    <recommendedName>
        <fullName evidence="2">Type I restriction enzyme R protein N-terminal domain-containing protein</fullName>
    </recommendedName>
</protein>
<sequence length="142" mass="17241">MNEKDIKEKLKKAIWNLFINQKDIFEFTPESGVTEWNLTHHLAFEIQKEFPEYQLDIELTKPSFNNRRPDIILHERQTHNNNFLVIEVKCQKSPLNDINKIKDYWFDYPLRYKFGASTNIENLHKYNITIIKNQDRNSKREE</sequence>
<accession>A0A0F9TPZ2</accession>